<dbReference type="CDD" id="cd01011">
    <property type="entry name" value="nicotinamidase"/>
    <property type="match status" value="1"/>
</dbReference>
<dbReference type="EC" id="3.5.1.19" evidence="6"/>
<keyword evidence="3" id="KW-0479">Metal-binding</keyword>
<dbReference type="GO" id="GO:0008936">
    <property type="term" value="F:nicotinamidase activity"/>
    <property type="evidence" value="ECO:0007669"/>
    <property type="project" value="UniProtKB-EC"/>
</dbReference>
<sequence>MMNGILILIDIQNDFITGELPVPDARSIIEPVNNLIPQFSHVIATQDWHPANHFSFFTLHEGKKAFESITKDNYQQTLWPPHCIQGSEGANFFPELQTNAIDAIFRKGTNPDIDSYSAFFDNQKLKETGLDGYLKGLHLDELHFAGLAADYCVYFSMIDALNLGYKVFLHEHCTRAISKEQFENQKKELIDYPNFTLLP</sequence>
<keyword evidence="4" id="KW-0378">Hydrolase</keyword>
<comment type="caution">
    <text evidence="9">The sequence shown here is derived from an EMBL/GenBank/DDBJ whole genome shotgun (WGS) entry which is preliminary data.</text>
</comment>
<dbReference type="InterPro" id="IPR036380">
    <property type="entry name" value="Isochorismatase-like_sf"/>
</dbReference>
<evidence type="ECO:0000256" key="6">
    <source>
        <dbReference type="ARBA" id="ARBA00039017"/>
    </source>
</evidence>
<evidence type="ECO:0000256" key="7">
    <source>
        <dbReference type="ARBA" id="ARBA00043224"/>
    </source>
</evidence>
<gene>
    <name evidence="9" type="ORF">SAMN05444420_101151</name>
</gene>
<dbReference type="AlphaFoldDB" id="A0A1H2QGQ4"/>
<evidence type="ECO:0000256" key="1">
    <source>
        <dbReference type="ARBA" id="ARBA00006336"/>
    </source>
</evidence>
<dbReference type="NCBIfam" id="NF008623">
    <property type="entry name" value="PRK11609.1"/>
    <property type="match status" value="1"/>
</dbReference>
<comment type="similarity">
    <text evidence="1">Belongs to the isochorismatase family.</text>
</comment>
<dbReference type="PANTHER" id="PTHR11080:SF2">
    <property type="entry name" value="LD05707P"/>
    <property type="match status" value="1"/>
</dbReference>
<dbReference type="EMBL" id="FNND01000001">
    <property type="protein sequence ID" value="SDW06302.1"/>
    <property type="molecule type" value="Genomic_DNA"/>
</dbReference>
<dbReference type="SUPFAM" id="SSF52499">
    <property type="entry name" value="Isochorismatase-like hydrolases"/>
    <property type="match status" value="1"/>
</dbReference>
<dbReference type="GO" id="GO:0046872">
    <property type="term" value="F:metal ion binding"/>
    <property type="evidence" value="ECO:0007669"/>
    <property type="project" value="UniProtKB-KW"/>
</dbReference>
<dbReference type="GO" id="GO:0019363">
    <property type="term" value="P:pyridine nucleotide biosynthetic process"/>
    <property type="evidence" value="ECO:0007669"/>
    <property type="project" value="UniProtKB-KW"/>
</dbReference>
<protein>
    <recommendedName>
        <fullName evidence="6">nicotinamidase</fullName>
        <ecNumber evidence="6">3.5.1.19</ecNumber>
    </recommendedName>
    <alternativeName>
        <fullName evidence="7">Nicotinamide deamidase</fullName>
    </alternativeName>
</protein>
<evidence type="ECO:0000313" key="9">
    <source>
        <dbReference type="EMBL" id="SDW06302.1"/>
    </source>
</evidence>
<dbReference type="Pfam" id="PF00857">
    <property type="entry name" value="Isochorismatase"/>
    <property type="match status" value="1"/>
</dbReference>
<dbReference type="Proteomes" id="UP000182771">
    <property type="component" value="Unassembled WGS sequence"/>
</dbReference>
<dbReference type="Gene3D" id="3.40.50.850">
    <property type="entry name" value="Isochorismatase-like"/>
    <property type="match status" value="1"/>
</dbReference>
<evidence type="ECO:0000256" key="4">
    <source>
        <dbReference type="ARBA" id="ARBA00022801"/>
    </source>
</evidence>
<dbReference type="InterPro" id="IPR000868">
    <property type="entry name" value="Isochorismatase-like_dom"/>
</dbReference>
<feature type="domain" description="Isochorismatase-like" evidence="8">
    <location>
        <begin position="5"/>
        <end position="184"/>
    </location>
</feature>
<proteinExistence type="inferred from homology"/>
<comment type="pathway">
    <text evidence="5">Cofactor biosynthesis; nicotinate biosynthesis; nicotinate from nicotinamide: step 1/1.</text>
</comment>
<keyword evidence="2" id="KW-0662">Pyridine nucleotide biosynthesis</keyword>
<dbReference type="PANTHER" id="PTHR11080">
    <property type="entry name" value="PYRAZINAMIDASE/NICOTINAMIDASE"/>
    <property type="match status" value="1"/>
</dbReference>
<keyword evidence="10" id="KW-1185">Reference proteome</keyword>
<accession>A0A1H2QGQ4</accession>
<evidence type="ECO:0000259" key="8">
    <source>
        <dbReference type="Pfam" id="PF00857"/>
    </source>
</evidence>
<reference evidence="9 10" key="1">
    <citation type="submission" date="2016-10" db="EMBL/GenBank/DDBJ databases">
        <authorList>
            <person name="Varghese N."/>
            <person name="Submissions S."/>
        </authorList>
    </citation>
    <scope>NUCLEOTIDE SEQUENCE [LARGE SCALE GENOMIC DNA]</scope>
    <source>
        <strain evidence="9 10">DSM 11449</strain>
    </source>
</reference>
<name>A0A1H2QGQ4_9FLAO</name>
<evidence type="ECO:0000256" key="3">
    <source>
        <dbReference type="ARBA" id="ARBA00022723"/>
    </source>
</evidence>
<evidence type="ECO:0000256" key="2">
    <source>
        <dbReference type="ARBA" id="ARBA00022642"/>
    </source>
</evidence>
<organism evidence="9 10">
    <name type="scientific">Capnocytophaga granulosa</name>
    <dbReference type="NCBI Taxonomy" id="45242"/>
    <lineage>
        <taxon>Bacteria</taxon>
        <taxon>Pseudomonadati</taxon>
        <taxon>Bacteroidota</taxon>
        <taxon>Flavobacteriia</taxon>
        <taxon>Flavobacteriales</taxon>
        <taxon>Flavobacteriaceae</taxon>
        <taxon>Capnocytophaga</taxon>
    </lineage>
</organism>
<evidence type="ECO:0000313" key="10">
    <source>
        <dbReference type="Proteomes" id="UP000182771"/>
    </source>
</evidence>
<dbReference type="InterPro" id="IPR052347">
    <property type="entry name" value="Isochorismatase_Nicotinamidase"/>
</dbReference>
<evidence type="ECO:0000256" key="5">
    <source>
        <dbReference type="ARBA" id="ARBA00037900"/>
    </source>
</evidence>